<evidence type="ECO:0000256" key="1">
    <source>
        <dbReference type="SAM" id="SignalP"/>
    </source>
</evidence>
<evidence type="ECO:0000313" key="2">
    <source>
        <dbReference type="EMBL" id="KAJ4367199.1"/>
    </source>
</evidence>
<dbReference type="OrthoDB" id="2328924at2759"/>
<feature type="signal peptide" evidence="1">
    <location>
        <begin position="1"/>
        <end position="21"/>
    </location>
</feature>
<feature type="chain" id="PRO_5040927788" description="Phytanoyl-CoA dioxygenase" evidence="1">
    <location>
        <begin position="22"/>
        <end position="216"/>
    </location>
</feature>
<name>A0A9W8Y6G6_9PLEO</name>
<evidence type="ECO:0008006" key="4">
    <source>
        <dbReference type="Google" id="ProtNLM"/>
    </source>
</evidence>
<protein>
    <recommendedName>
        <fullName evidence="4">Phytanoyl-CoA dioxygenase</fullName>
    </recommendedName>
</protein>
<keyword evidence="1" id="KW-0732">Signal</keyword>
<dbReference type="PANTHER" id="PTHR40128:SF1">
    <property type="entry name" value="PHYTANOYL-COA HYDROXYLASE"/>
    <property type="match status" value="1"/>
</dbReference>
<accession>A0A9W8Y6G6</accession>
<comment type="caution">
    <text evidence="2">The sequence shown here is derived from an EMBL/GenBank/DDBJ whole genome shotgun (WGS) entry which is preliminary data.</text>
</comment>
<dbReference type="Proteomes" id="UP001140560">
    <property type="component" value="Unassembled WGS sequence"/>
</dbReference>
<evidence type="ECO:0000313" key="3">
    <source>
        <dbReference type="Proteomes" id="UP001140560"/>
    </source>
</evidence>
<reference evidence="2" key="1">
    <citation type="submission" date="2022-10" db="EMBL/GenBank/DDBJ databases">
        <title>Tapping the CABI collections for fungal endophytes: first genome assemblies for Collariella, Neodidymelliopsis, Ascochyta clinopodiicola, Didymella pomorum, Didymosphaeria variabile, Neocosmospora piperis and Neocucurbitaria cava.</title>
        <authorList>
            <person name="Hill R."/>
        </authorList>
    </citation>
    <scope>NUCLEOTIDE SEQUENCE</scope>
    <source>
        <strain evidence="2">IMI 356814</strain>
    </source>
</reference>
<dbReference type="Gene3D" id="2.60.120.620">
    <property type="entry name" value="q2cbj1_9rhob like domain"/>
    <property type="match status" value="1"/>
</dbReference>
<organism evidence="2 3">
    <name type="scientific">Neocucurbitaria cava</name>
    <dbReference type="NCBI Taxonomy" id="798079"/>
    <lineage>
        <taxon>Eukaryota</taxon>
        <taxon>Fungi</taxon>
        <taxon>Dikarya</taxon>
        <taxon>Ascomycota</taxon>
        <taxon>Pezizomycotina</taxon>
        <taxon>Dothideomycetes</taxon>
        <taxon>Pleosporomycetidae</taxon>
        <taxon>Pleosporales</taxon>
        <taxon>Pleosporineae</taxon>
        <taxon>Cucurbitariaceae</taxon>
        <taxon>Neocucurbitaria</taxon>
    </lineage>
</organism>
<gene>
    <name evidence="2" type="ORF">N0V83_007729</name>
</gene>
<dbReference type="PANTHER" id="PTHR40128">
    <property type="entry name" value="EXPRESSED PROTEIN"/>
    <property type="match status" value="1"/>
</dbReference>
<sequence length="216" mass="24330">MSLKTLITWTWLAIRALLLQAIAPSHRPTMPHAVNTWSPTKQYVHSLPLFVNDGQLEKTQIGELRPTTLDLPIEELRERFDQDGYLFVKGLLPRAAVLEARKQYFNFLQPTGVLKPGTQPVEGIFDDAKDRAQFPGIGAGAAGGNGHPGEYAAVFVDRALEAHYQKWYYEDFCKHPALKDFVTRLTGWGENTKAFERTLLRNNVPGNKAIGVHYDQ</sequence>
<dbReference type="SUPFAM" id="SSF51197">
    <property type="entry name" value="Clavaminate synthase-like"/>
    <property type="match status" value="1"/>
</dbReference>
<proteinExistence type="predicted"/>
<dbReference type="AlphaFoldDB" id="A0A9W8Y6G6"/>
<keyword evidence="3" id="KW-1185">Reference proteome</keyword>
<dbReference type="EMBL" id="JAPEUY010000013">
    <property type="protein sequence ID" value="KAJ4367199.1"/>
    <property type="molecule type" value="Genomic_DNA"/>
</dbReference>